<evidence type="ECO:0000313" key="2">
    <source>
        <dbReference type="EMBL" id="MFD1533518.1"/>
    </source>
</evidence>
<dbReference type="Pfam" id="PF05362">
    <property type="entry name" value="Lon_C"/>
    <property type="match status" value="1"/>
</dbReference>
<dbReference type="EMBL" id="JBHUCP010000025">
    <property type="protein sequence ID" value="MFD1533518.1"/>
    <property type="molecule type" value="Genomic_DNA"/>
</dbReference>
<dbReference type="InterPro" id="IPR001478">
    <property type="entry name" value="PDZ"/>
</dbReference>
<comment type="caution">
    <text evidence="2">The sequence shown here is derived from an EMBL/GenBank/DDBJ whole genome shotgun (WGS) entry which is preliminary data.</text>
</comment>
<evidence type="ECO:0000259" key="1">
    <source>
        <dbReference type="PROSITE" id="PS50106"/>
    </source>
</evidence>
<sequence>MKSRTWTALAGGLLALALGVLGATLPVPMVALGPGPTFDTLGTVDGGPVIAVDGLPVYPTTGHLNMTTVSVTDRITMFTALEFWASGERRVVPRELIFPSSSSTEQIEQENAAQFASSEANAESAVVEELALPATVVVTAVVPGVPAAAILRDGDQLTEVDGRPLDSIDGLTSALAQTHPGQTVSIAYRRGGEQHVADVVLAASQDGTRGLLGVVPGAVTRDGDIKISLGGVGGPSAGLMFALGLVDKLTPGELTGGKFVAGTGAILPNGTVTKIDGIPFKMRAARDAGATVFLVPADNCAEAASAAPDGLQLVRVGTLHDAIVGLDALRAGQPAATC</sequence>
<dbReference type="Proteomes" id="UP001597145">
    <property type="component" value="Unassembled WGS sequence"/>
</dbReference>
<accession>A0ABW4FTS1</accession>
<organism evidence="2 3">
    <name type="scientific">Pseudonocardia aurantiaca</name>
    <dbReference type="NCBI Taxonomy" id="75290"/>
    <lineage>
        <taxon>Bacteria</taxon>
        <taxon>Bacillati</taxon>
        <taxon>Actinomycetota</taxon>
        <taxon>Actinomycetes</taxon>
        <taxon>Pseudonocardiales</taxon>
        <taxon>Pseudonocardiaceae</taxon>
        <taxon>Pseudonocardia</taxon>
    </lineage>
</organism>
<feature type="domain" description="PDZ" evidence="1">
    <location>
        <begin position="136"/>
        <end position="172"/>
    </location>
</feature>
<name>A0ABW4FTS1_9PSEU</name>
<dbReference type="SUPFAM" id="SSF50156">
    <property type="entry name" value="PDZ domain-like"/>
    <property type="match status" value="1"/>
</dbReference>
<gene>
    <name evidence="2" type="ORF">ACFSCY_29240</name>
</gene>
<dbReference type="Pfam" id="PF13180">
    <property type="entry name" value="PDZ_2"/>
    <property type="match status" value="1"/>
</dbReference>
<dbReference type="InterPro" id="IPR014721">
    <property type="entry name" value="Ribsml_uS5_D2-typ_fold_subgr"/>
</dbReference>
<evidence type="ECO:0000313" key="3">
    <source>
        <dbReference type="Proteomes" id="UP001597145"/>
    </source>
</evidence>
<dbReference type="Gene3D" id="3.30.230.10">
    <property type="match status" value="1"/>
</dbReference>
<dbReference type="InterPro" id="IPR020568">
    <property type="entry name" value="Ribosomal_Su5_D2-typ_SF"/>
</dbReference>
<dbReference type="Gene3D" id="2.30.42.10">
    <property type="match status" value="1"/>
</dbReference>
<dbReference type="PROSITE" id="PS50106">
    <property type="entry name" value="PDZ"/>
    <property type="match status" value="1"/>
</dbReference>
<dbReference type="InterPro" id="IPR008269">
    <property type="entry name" value="Lon_proteolytic"/>
</dbReference>
<keyword evidence="3" id="KW-1185">Reference proteome</keyword>
<dbReference type="SUPFAM" id="SSF54211">
    <property type="entry name" value="Ribosomal protein S5 domain 2-like"/>
    <property type="match status" value="1"/>
</dbReference>
<reference evidence="3" key="1">
    <citation type="journal article" date="2019" name="Int. J. Syst. Evol. Microbiol.">
        <title>The Global Catalogue of Microorganisms (GCM) 10K type strain sequencing project: providing services to taxonomists for standard genome sequencing and annotation.</title>
        <authorList>
            <consortium name="The Broad Institute Genomics Platform"/>
            <consortium name="The Broad Institute Genome Sequencing Center for Infectious Disease"/>
            <person name="Wu L."/>
            <person name="Ma J."/>
        </authorList>
    </citation>
    <scope>NUCLEOTIDE SEQUENCE [LARGE SCALE GENOMIC DNA]</scope>
    <source>
        <strain evidence="3">JCM 12165</strain>
    </source>
</reference>
<dbReference type="InterPro" id="IPR036034">
    <property type="entry name" value="PDZ_sf"/>
</dbReference>
<proteinExistence type="predicted"/>
<protein>
    <submittedName>
        <fullName evidence="2">PDZ domain-containing protein</fullName>
    </submittedName>
</protein>
<dbReference type="RefSeq" id="WP_343985486.1">
    <property type="nucleotide sequence ID" value="NZ_BAAAJG010000026.1"/>
</dbReference>